<keyword evidence="4" id="KW-1185">Reference proteome</keyword>
<dbReference type="PANTHER" id="PTHR46401:SF2">
    <property type="entry name" value="GLYCOSYLTRANSFERASE WBBK-RELATED"/>
    <property type="match status" value="1"/>
</dbReference>
<name>A0ABR6WAR9_9BACT</name>
<organism evidence="3 4">
    <name type="scientific">Spirosoma utsteinense</name>
    <dbReference type="NCBI Taxonomy" id="2585773"/>
    <lineage>
        <taxon>Bacteria</taxon>
        <taxon>Pseudomonadati</taxon>
        <taxon>Bacteroidota</taxon>
        <taxon>Cytophagia</taxon>
        <taxon>Cytophagales</taxon>
        <taxon>Cytophagaceae</taxon>
        <taxon>Spirosoma</taxon>
    </lineage>
</organism>
<feature type="domain" description="DUF1972" evidence="2">
    <location>
        <begin position="4"/>
        <end position="173"/>
    </location>
</feature>
<evidence type="ECO:0000313" key="4">
    <source>
        <dbReference type="Proteomes" id="UP000700732"/>
    </source>
</evidence>
<dbReference type="Pfam" id="PF09314">
    <property type="entry name" value="DUF1972"/>
    <property type="match status" value="1"/>
</dbReference>
<gene>
    <name evidence="3" type="ORF">FH603_3547</name>
</gene>
<dbReference type="Proteomes" id="UP000700732">
    <property type="component" value="Unassembled WGS sequence"/>
</dbReference>
<dbReference type="Gene3D" id="3.40.50.2000">
    <property type="entry name" value="Glycogen Phosphorylase B"/>
    <property type="match status" value="2"/>
</dbReference>
<evidence type="ECO:0000256" key="1">
    <source>
        <dbReference type="ARBA" id="ARBA00022679"/>
    </source>
</evidence>
<evidence type="ECO:0000259" key="2">
    <source>
        <dbReference type="Pfam" id="PF09314"/>
    </source>
</evidence>
<proteinExistence type="predicted"/>
<evidence type="ECO:0000313" key="3">
    <source>
        <dbReference type="EMBL" id="MBC3793031.1"/>
    </source>
</evidence>
<dbReference type="EMBL" id="VFIA01000022">
    <property type="protein sequence ID" value="MBC3793031.1"/>
    <property type="molecule type" value="Genomic_DNA"/>
</dbReference>
<reference evidence="3 4" key="1">
    <citation type="submission" date="2019-06" db="EMBL/GenBank/DDBJ databases">
        <title>Spirosoma utsteinense sp. nov. isolated from Antarctic ice-free soils.</title>
        <authorList>
            <person name="Tahon G."/>
        </authorList>
    </citation>
    <scope>NUCLEOTIDE SEQUENCE [LARGE SCALE GENOMIC DNA]</scope>
    <source>
        <strain evidence="3 4">LMG 31447</strain>
    </source>
</reference>
<sequence length="381" mass="43565">MRIGIIGTRGVPNHYSGFEQCAEFLSVALVEKGHQVTVYNSHNHLHQEKTFKGVDIIHCFDPEYRVGTVGQFIYDFNCILDSRKRNFDIILQLGYNSNSIWNKLLPRNSVIITNMDGLEWKRTKFSPRVQRFLQQAESWAAHTSDYLVSDSRGIQDYLKEKYNKNSTYIPYGSYVFDEPAPSVLTEYGLAPYTYNMLVARLEPENSIELILDGVVAAKDNTPFLVVGKNHTKYGQFLEEKYKAQSNIRFMGGIYDINKLNNVRYFSSLYFHGHTVGGTNPSLLEAMGSDCLICAHNNAFNKAILGSDAFYFNKPADVALQLKTVSKKQYSLFVDINRQKVRDIYHWPIIVDQYESLFISSLENSKIAHLEETLLLNSAKLV</sequence>
<comment type="caution">
    <text evidence="3">The sequence shown here is derived from an EMBL/GenBank/DDBJ whole genome shotgun (WGS) entry which is preliminary data.</text>
</comment>
<dbReference type="SUPFAM" id="SSF53756">
    <property type="entry name" value="UDP-Glycosyltransferase/glycogen phosphorylase"/>
    <property type="match status" value="1"/>
</dbReference>
<accession>A0ABR6WAR9</accession>
<protein>
    <recommendedName>
        <fullName evidence="2">DUF1972 domain-containing protein</fullName>
    </recommendedName>
</protein>
<dbReference type="PANTHER" id="PTHR46401">
    <property type="entry name" value="GLYCOSYLTRANSFERASE WBBK-RELATED"/>
    <property type="match status" value="1"/>
</dbReference>
<dbReference type="RefSeq" id="WP_186738822.1">
    <property type="nucleotide sequence ID" value="NZ_VFIA01000022.1"/>
</dbReference>
<keyword evidence="1" id="KW-0808">Transferase</keyword>
<dbReference type="InterPro" id="IPR015393">
    <property type="entry name" value="DUF1972"/>
</dbReference>